<dbReference type="STRING" id="1221500.ABE65_010890"/>
<keyword evidence="3" id="KW-1185">Reference proteome</keyword>
<proteinExistence type="predicted"/>
<keyword evidence="1" id="KW-0802">TPR repeat</keyword>
<dbReference type="Gene3D" id="1.25.40.10">
    <property type="entry name" value="Tetratricopeptide repeat domain"/>
    <property type="match status" value="1"/>
</dbReference>
<reference evidence="2 3" key="1">
    <citation type="submission" date="2016-04" db="EMBL/GenBank/DDBJ databases">
        <title>Complete genome sequence of Fictibacillus phosphorivorans G25-29, a strain toxic to nematodes.</title>
        <authorList>
            <person name="Zheng Z."/>
        </authorList>
    </citation>
    <scope>NUCLEOTIDE SEQUENCE [LARGE SCALE GENOMIC DNA]</scope>
    <source>
        <strain evidence="2 3">G25-29</strain>
    </source>
</reference>
<dbReference type="InterPro" id="IPR019734">
    <property type="entry name" value="TPR_rpt"/>
</dbReference>
<dbReference type="RefSeq" id="WP_066394670.1">
    <property type="nucleotide sequence ID" value="NZ_CP015378.1"/>
</dbReference>
<name>A0A160IM77_9BACL</name>
<dbReference type="SUPFAM" id="SSF48452">
    <property type="entry name" value="TPR-like"/>
    <property type="match status" value="1"/>
</dbReference>
<sequence>MNVGTREPITQSLERWHIAIRTNHIQQSESIHNEIKSEITQIKDPTTQLYYQLLNSRYLILKKELTSAHAILDTLNDVHLNRTDIFGYYMNLITGMLLTAEGNYEVAELRFIRAFNLLNVLNSITDDIVRADFYHKAAVLYYHIRQPLTALDYANEALKTLSEAEDFELLQSGCENVLGLASLSLKQYGKAEEHFLCALDLAKRIDQSYTSLIKYNIGYLYAEQNMSELAVRYLLEVFEEEEAFYKTHFLLSREYYRLNNEEKAIPFYEKGIELANEEYLHHFKILNALNQATDINELERIVKEGNDYFKQHELFGFVEDYAGELAQVFFTKENHNKASYYFKESYEAKRALQKKEALK</sequence>
<feature type="repeat" description="TPR" evidence="1">
    <location>
        <begin position="245"/>
        <end position="278"/>
    </location>
</feature>
<dbReference type="AlphaFoldDB" id="A0A160IM77"/>
<organism evidence="2 3">
    <name type="scientific">Fictibacillus phosphorivorans</name>
    <dbReference type="NCBI Taxonomy" id="1221500"/>
    <lineage>
        <taxon>Bacteria</taxon>
        <taxon>Bacillati</taxon>
        <taxon>Bacillota</taxon>
        <taxon>Bacilli</taxon>
        <taxon>Bacillales</taxon>
        <taxon>Fictibacillaceae</taxon>
        <taxon>Fictibacillus</taxon>
    </lineage>
</organism>
<dbReference type="SMART" id="SM00028">
    <property type="entry name" value="TPR"/>
    <property type="match status" value="5"/>
</dbReference>
<protein>
    <submittedName>
        <fullName evidence="2">Uncharacterized protein</fullName>
    </submittedName>
</protein>
<evidence type="ECO:0000313" key="2">
    <source>
        <dbReference type="EMBL" id="ANC77281.1"/>
    </source>
</evidence>
<evidence type="ECO:0000313" key="3">
    <source>
        <dbReference type="Proteomes" id="UP000076623"/>
    </source>
</evidence>
<dbReference type="Pfam" id="PF18801">
    <property type="entry name" value="RapH_N"/>
    <property type="match status" value="1"/>
</dbReference>
<accession>A0A160IM77</accession>
<dbReference type="PROSITE" id="PS50005">
    <property type="entry name" value="TPR"/>
    <property type="match status" value="1"/>
</dbReference>
<dbReference type="Proteomes" id="UP000076623">
    <property type="component" value="Chromosome"/>
</dbReference>
<dbReference type="Pfam" id="PF13181">
    <property type="entry name" value="TPR_8"/>
    <property type="match status" value="1"/>
</dbReference>
<dbReference type="InterPro" id="IPR011990">
    <property type="entry name" value="TPR-like_helical_dom_sf"/>
</dbReference>
<dbReference type="KEGG" id="fpn:ABE65_010890"/>
<evidence type="ECO:0000256" key="1">
    <source>
        <dbReference type="PROSITE-ProRule" id="PRU00339"/>
    </source>
</evidence>
<gene>
    <name evidence="2" type="ORF">ABE65_010890</name>
</gene>
<dbReference type="EMBL" id="CP015378">
    <property type="protein sequence ID" value="ANC77281.1"/>
    <property type="molecule type" value="Genomic_DNA"/>
</dbReference>